<evidence type="ECO:0000313" key="2">
    <source>
        <dbReference type="Proteomes" id="UP001500067"/>
    </source>
</evidence>
<dbReference type="InterPro" id="IPR038078">
    <property type="entry name" value="PhoU-like_sf"/>
</dbReference>
<keyword evidence="2" id="KW-1185">Reference proteome</keyword>
<dbReference type="Gene3D" id="1.20.58.220">
    <property type="entry name" value="Phosphate transport system protein phou homolog 2, domain 2"/>
    <property type="match status" value="1"/>
</dbReference>
<name>A0ABP8N5P1_9BACT</name>
<dbReference type="Proteomes" id="UP001500067">
    <property type="component" value="Unassembled WGS sequence"/>
</dbReference>
<evidence type="ECO:0000313" key="1">
    <source>
        <dbReference type="EMBL" id="GAA4459651.1"/>
    </source>
</evidence>
<dbReference type="EMBL" id="BAABFA010000001">
    <property type="protein sequence ID" value="GAA4459651.1"/>
    <property type="molecule type" value="Genomic_DNA"/>
</dbReference>
<accession>A0ABP8N5P1</accession>
<reference evidence="2" key="1">
    <citation type="journal article" date="2019" name="Int. J. Syst. Evol. Microbiol.">
        <title>The Global Catalogue of Microorganisms (GCM) 10K type strain sequencing project: providing services to taxonomists for standard genome sequencing and annotation.</title>
        <authorList>
            <consortium name="The Broad Institute Genomics Platform"/>
            <consortium name="The Broad Institute Genome Sequencing Center for Infectious Disease"/>
            <person name="Wu L."/>
            <person name="Ma J."/>
        </authorList>
    </citation>
    <scope>NUCLEOTIDE SEQUENCE [LARGE SCALE GENOMIC DNA]</scope>
    <source>
        <strain evidence="2">JCM 32105</strain>
    </source>
</reference>
<dbReference type="PANTHER" id="PTHR37298:SF1">
    <property type="entry name" value="UPF0111 PROTEIN YKAA"/>
    <property type="match status" value="1"/>
</dbReference>
<comment type="caution">
    <text evidence="1">The sequence shown here is derived from an EMBL/GenBank/DDBJ whole genome shotgun (WGS) entry which is preliminary data.</text>
</comment>
<protein>
    <submittedName>
        <fullName evidence="1">DUF47 family protein</fullName>
    </submittedName>
</protein>
<dbReference type="PANTHER" id="PTHR37298">
    <property type="entry name" value="UPF0111 PROTEIN YKAA"/>
    <property type="match status" value="1"/>
</dbReference>
<proteinExistence type="predicted"/>
<dbReference type="RefSeq" id="WP_345076870.1">
    <property type="nucleotide sequence ID" value="NZ_BAABFA010000001.1"/>
</dbReference>
<gene>
    <name evidence="1" type="ORF">GCM10023093_01000</name>
</gene>
<sequence>MLRKIFSFRNKCFFRYIDELAIHLQAMGSMFRDAMAGGPHTLDAHIMKMEEKERAVSRLVSELRQEVGQDLMSPFDREDMHYLSSDLKHTAGDLLHITRQVRSYMLFDIPPVTHTITGQYITAIEKLCTILYGLRDTGGLLRMTGVCTEIKQLLYHCDEQLDKAIADMVNDGREGIALIKIMDHFTALDRLLERTHDTVNVCESIIVKYS</sequence>
<dbReference type="InterPro" id="IPR052912">
    <property type="entry name" value="UPF0111_domain"/>
</dbReference>
<organism evidence="1 2">
    <name type="scientific">Nemorincola caseinilytica</name>
    <dbReference type="NCBI Taxonomy" id="2054315"/>
    <lineage>
        <taxon>Bacteria</taxon>
        <taxon>Pseudomonadati</taxon>
        <taxon>Bacteroidota</taxon>
        <taxon>Chitinophagia</taxon>
        <taxon>Chitinophagales</taxon>
        <taxon>Chitinophagaceae</taxon>
        <taxon>Nemorincola</taxon>
    </lineage>
</organism>